<gene>
    <name evidence="8" type="ORF">PLOB_00011440</name>
</gene>
<comment type="subcellular location">
    <subcellularLocation>
        <location evidence="1">Mitochondrion</location>
    </subcellularLocation>
</comment>
<reference evidence="8 9" key="1">
    <citation type="submission" date="2022-05" db="EMBL/GenBank/DDBJ databases">
        <authorList>
            <consortium name="Genoscope - CEA"/>
            <person name="William W."/>
        </authorList>
    </citation>
    <scope>NUCLEOTIDE SEQUENCE [LARGE SCALE GENOMIC DNA]</scope>
</reference>
<evidence type="ECO:0000313" key="8">
    <source>
        <dbReference type="EMBL" id="CAH3103870.1"/>
    </source>
</evidence>
<comment type="similarity">
    <text evidence="2">Belongs to the mitochondrion-specific ribosomal protein mL50 family.</text>
</comment>
<proteinExistence type="inferred from homology"/>
<evidence type="ECO:0000313" key="9">
    <source>
        <dbReference type="Proteomes" id="UP001159405"/>
    </source>
</evidence>
<keyword evidence="5" id="KW-0687">Ribonucleoprotein</keyword>
<evidence type="ECO:0000256" key="7">
    <source>
        <dbReference type="ARBA" id="ARBA00035398"/>
    </source>
</evidence>
<keyword evidence="4" id="KW-0496">Mitochondrion</keyword>
<evidence type="ECO:0000256" key="3">
    <source>
        <dbReference type="ARBA" id="ARBA00022980"/>
    </source>
</evidence>
<evidence type="ECO:0000256" key="2">
    <source>
        <dbReference type="ARBA" id="ARBA00008860"/>
    </source>
</evidence>
<evidence type="ECO:0000256" key="4">
    <source>
        <dbReference type="ARBA" id="ARBA00023128"/>
    </source>
</evidence>
<protein>
    <recommendedName>
        <fullName evidence="6">Large ribosomal subunit protein mL50</fullName>
    </recommendedName>
    <alternativeName>
        <fullName evidence="7">39S ribosomal protein L50, mitochondrial</fullName>
    </alternativeName>
</protein>
<comment type="caution">
    <text evidence="8">The sequence shown here is derived from an EMBL/GenBank/DDBJ whole genome shotgun (WGS) entry which is preliminary data.</text>
</comment>
<accession>A0ABN8NFK0</accession>
<dbReference type="PANTHER" id="PTHR31542">
    <property type="entry name" value="39A RIBOSOMAL PROTEIN L50, MITOCHONDRIAL"/>
    <property type="match status" value="1"/>
</dbReference>
<keyword evidence="3" id="KW-0689">Ribosomal protein</keyword>
<keyword evidence="9" id="KW-1185">Reference proteome</keyword>
<dbReference type="Pfam" id="PF10501">
    <property type="entry name" value="Ribosomal_L50"/>
    <property type="match status" value="1"/>
</dbReference>
<name>A0ABN8NFK0_9CNID</name>
<sequence length="181" mass="20734">MASVTSTMLWRLATLKRVTQPVLKLYLSTDVRKTERIFDRMKKFVLGEGAPQEESEETMDSYYQLAKVEEPLIYSMETREILDTLQDIVSEVVPDVTRDQWESQSVSGLVVKYKVLSRCHQEFGLLVPNCQLNTMSSVQDIIHYYTTAKPKDTRTFKSIDMDKLPPNLVMGGKVPFKTVSS</sequence>
<dbReference type="InterPro" id="IPR018305">
    <property type="entry name" value="Ribosomal_m50"/>
</dbReference>
<evidence type="ECO:0000256" key="1">
    <source>
        <dbReference type="ARBA" id="ARBA00004173"/>
    </source>
</evidence>
<dbReference type="EMBL" id="CALNXK010000016">
    <property type="protein sequence ID" value="CAH3103870.1"/>
    <property type="molecule type" value="Genomic_DNA"/>
</dbReference>
<evidence type="ECO:0000256" key="6">
    <source>
        <dbReference type="ARBA" id="ARBA00035183"/>
    </source>
</evidence>
<dbReference type="PANTHER" id="PTHR31542:SF1">
    <property type="entry name" value="LARGE RIBOSOMAL SUBUNIT PROTEIN ML50"/>
    <property type="match status" value="1"/>
</dbReference>
<evidence type="ECO:0000256" key="5">
    <source>
        <dbReference type="ARBA" id="ARBA00023274"/>
    </source>
</evidence>
<organism evidence="8 9">
    <name type="scientific">Porites lobata</name>
    <dbReference type="NCBI Taxonomy" id="104759"/>
    <lineage>
        <taxon>Eukaryota</taxon>
        <taxon>Metazoa</taxon>
        <taxon>Cnidaria</taxon>
        <taxon>Anthozoa</taxon>
        <taxon>Hexacorallia</taxon>
        <taxon>Scleractinia</taxon>
        <taxon>Fungiina</taxon>
        <taxon>Poritidae</taxon>
        <taxon>Porites</taxon>
    </lineage>
</organism>
<dbReference type="Proteomes" id="UP001159405">
    <property type="component" value="Unassembled WGS sequence"/>
</dbReference>